<dbReference type="Proteomes" id="UP000308652">
    <property type="component" value="Unassembled WGS sequence"/>
</dbReference>
<sequence>MQTDYPDPPSPPQGHTHRQYYGLLLPDDVTPTWHKIYCQIHGIDLQIPHPLHPGRFLTLNSHPIARESLEKNIRYSLLYYEPVYTNDDLDEIGTCIAFVQYVQKDSSHTVPRCPTEGEVNYH</sequence>
<name>A0A5C3LGP2_9AGAR</name>
<organism evidence="1 2">
    <name type="scientific">Crucibulum laeve</name>
    <dbReference type="NCBI Taxonomy" id="68775"/>
    <lineage>
        <taxon>Eukaryota</taxon>
        <taxon>Fungi</taxon>
        <taxon>Dikarya</taxon>
        <taxon>Basidiomycota</taxon>
        <taxon>Agaricomycotina</taxon>
        <taxon>Agaricomycetes</taxon>
        <taxon>Agaricomycetidae</taxon>
        <taxon>Agaricales</taxon>
        <taxon>Agaricineae</taxon>
        <taxon>Nidulariaceae</taxon>
        <taxon>Crucibulum</taxon>
    </lineage>
</organism>
<gene>
    <name evidence="1" type="ORF">BDQ12DRAFT_67368</name>
</gene>
<keyword evidence="2" id="KW-1185">Reference proteome</keyword>
<evidence type="ECO:0000313" key="2">
    <source>
        <dbReference type="Proteomes" id="UP000308652"/>
    </source>
</evidence>
<reference evidence="1 2" key="1">
    <citation type="journal article" date="2019" name="Nat. Ecol. Evol.">
        <title>Megaphylogeny resolves global patterns of mushroom evolution.</title>
        <authorList>
            <person name="Varga T."/>
            <person name="Krizsan K."/>
            <person name="Foldi C."/>
            <person name="Dima B."/>
            <person name="Sanchez-Garcia M."/>
            <person name="Sanchez-Ramirez S."/>
            <person name="Szollosi G.J."/>
            <person name="Szarkandi J.G."/>
            <person name="Papp V."/>
            <person name="Albert L."/>
            <person name="Andreopoulos W."/>
            <person name="Angelini C."/>
            <person name="Antonin V."/>
            <person name="Barry K.W."/>
            <person name="Bougher N.L."/>
            <person name="Buchanan P."/>
            <person name="Buyck B."/>
            <person name="Bense V."/>
            <person name="Catcheside P."/>
            <person name="Chovatia M."/>
            <person name="Cooper J."/>
            <person name="Damon W."/>
            <person name="Desjardin D."/>
            <person name="Finy P."/>
            <person name="Geml J."/>
            <person name="Haridas S."/>
            <person name="Hughes K."/>
            <person name="Justo A."/>
            <person name="Karasinski D."/>
            <person name="Kautmanova I."/>
            <person name="Kiss B."/>
            <person name="Kocsube S."/>
            <person name="Kotiranta H."/>
            <person name="LaButti K.M."/>
            <person name="Lechner B.E."/>
            <person name="Liimatainen K."/>
            <person name="Lipzen A."/>
            <person name="Lukacs Z."/>
            <person name="Mihaltcheva S."/>
            <person name="Morgado L.N."/>
            <person name="Niskanen T."/>
            <person name="Noordeloos M.E."/>
            <person name="Ohm R.A."/>
            <person name="Ortiz-Santana B."/>
            <person name="Ovrebo C."/>
            <person name="Racz N."/>
            <person name="Riley R."/>
            <person name="Savchenko A."/>
            <person name="Shiryaev A."/>
            <person name="Soop K."/>
            <person name="Spirin V."/>
            <person name="Szebenyi C."/>
            <person name="Tomsovsky M."/>
            <person name="Tulloss R.E."/>
            <person name="Uehling J."/>
            <person name="Grigoriev I.V."/>
            <person name="Vagvolgyi C."/>
            <person name="Papp T."/>
            <person name="Martin F.M."/>
            <person name="Miettinen O."/>
            <person name="Hibbett D.S."/>
            <person name="Nagy L.G."/>
        </authorList>
    </citation>
    <scope>NUCLEOTIDE SEQUENCE [LARGE SCALE GENOMIC DNA]</scope>
    <source>
        <strain evidence="1 2">CBS 166.37</strain>
    </source>
</reference>
<protein>
    <submittedName>
        <fullName evidence="1">Uncharacterized protein</fullName>
    </submittedName>
</protein>
<proteinExistence type="predicted"/>
<dbReference type="EMBL" id="ML213694">
    <property type="protein sequence ID" value="TFK31958.1"/>
    <property type="molecule type" value="Genomic_DNA"/>
</dbReference>
<accession>A0A5C3LGP2</accession>
<dbReference type="AlphaFoldDB" id="A0A5C3LGP2"/>
<evidence type="ECO:0000313" key="1">
    <source>
        <dbReference type="EMBL" id="TFK31958.1"/>
    </source>
</evidence>